<organism evidence="2 3">
    <name type="scientific">Methanobrevibacter gottschalkii</name>
    <dbReference type="NCBI Taxonomy" id="190974"/>
    <lineage>
        <taxon>Archaea</taxon>
        <taxon>Methanobacteriati</taxon>
        <taxon>Methanobacteriota</taxon>
        <taxon>Methanomada group</taxon>
        <taxon>Methanobacteria</taxon>
        <taxon>Methanobacteriales</taxon>
        <taxon>Methanobacteriaceae</taxon>
        <taxon>Methanobrevibacter</taxon>
    </lineage>
</organism>
<evidence type="ECO:0000313" key="3">
    <source>
        <dbReference type="Proteomes" id="UP000199506"/>
    </source>
</evidence>
<dbReference type="RefSeq" id="WP_069575043.1">
    <property type="nucleotide sequence ID" value="NZ_FOAK01000014.1"/>
</dbReference>
<accession>A0A1H7P776</accession>
<dbReference type="Proteomes" id="UP000199506">
    <property type="component" value="Unassembled WGS sequence"/>
</dbReference>
<evidence type="ECO:0000256" key="1">
    <source>
        <dbReference type="SAM" id="Phobius"/>
    </source>
</evidence>
<feature type="transmembrane region" description="Helical" evidence="1">
    <location>
        <begin position="12"/>
        <end position="32"/>
    </location>
</feature>
<dbReference type="EMBL" id="FOAK01000014">
    <property type="protein sequence ID" value="SEL31612.1"/>
    <property type="molecule type" value="Genomic_DNA"/>
</dbReference>
<dbReference type="AlphaFoldDB" id="A0A1H7P776"/>
<keyword evidence="1" id="KW-1133">Transmembrane helix</keyword>
<keyword evidence="1" id="KW-0812">Transmembrane</keyword>
<dbReference type="STRING" id="190974.SAMN05216439_0344"/>
<evidence type="ECO:0000313" key="2">
    <source>
        <dbReference type="EMBL" id="SEL31612.1"/>
    </source>
</evidence>
<keyword evidence="1" id="KW-0472">Membrane</keyword>
<protein>
    <submittedName>
        <fullName evidence="2">Class III signal peptide</fullName>
    </submittedName>
</protein>
<gene>
    <name evidence="2" type="ORF">SAMN05216439_0344</name>
</gene>
<dbReference type="OrthoDB" id="77653at2157"/>
<reference evidence="2 3" key="1">
    <citation type="submission" date="2016-10" db="EMBL/GenBank/DDBJ databases">
        <authorList>
            <person name="de Groot N.N."/>
        </authorList>
    </citation>
    <scope>NUCLEOTIDE SEQUENCE [LARGE SCALE GENOMIC DNA]</scope>
    <source>
        <strain evidence="2 3">DSM 11978</strain>
    </source>
</reference>
<proteinExistence type="predicted"/>
<sequence length="142" mass="15738">MVKESGAQISLEYMLIFSISLVILIVFTLPLAENSIRNTLDVSDSLNVKSDLSKIANAIKQVYGEGQGSRQTIKIESNKKLKINIANSHVSTSFKLKSNSKKDIKEHVMSNIGKTTISLNKGENVIIVEWPVNSKNMLIYTV</sequence>
<name>A0A1H7P776_9EURY</name>